<gene>
    <name evidence="2" type="ORF">NCTC5047_03648</name>
</gene>
<evidence type="ECO:0000313" key="3">
    <source>
        <dbReference type="Proteomes" id="UP000254340"/>
    </source>
</evidence>
<dbReference type="Proteomes" id="UP000254340">
    <property type="component" value="Unassembled WGS sequence"/>
</dbReference>
<keyword evidence="1" id="KW-1133">Transmembrane helix</keyword>
<dbReference type="EMBL" id="UGLH01000006">
    <property type="protein sequence ID" value="STT82676.1"/>
    <property type="molecule type" value="Genomic_DNA"/>
</dbReference>
<proteinExistence type="predicted"/>
<dbReference type="AlphaFoldDB" id="A0A377XH87"/>
<protein>
    <submittedName>
        <fullName evidence="2">Uncharacterized protein</fullName>
    </submittedName>
</protein>
<keyword evidence="1" id="KW-0472">Membrane</keyword>
<evidence type="ECO:0000256" key="1">
    <source>
        <dbReference type="SAM" id="Phobius"/>
    </source>
</evidence>
<keyword evidence="1" id="KW-0812">Transmembrane</keyword>
<organism evidence="2 3">
    <name type="scientific">Klebsiella pneumoniae</name>
    <dbReference type="NCBI Taxonomy" id="573"/>
    <lineage>
        <taxon>Bacteria</taxon>
        <taxon>Pseudomonadati</taxon>
        <taxon>Pseudomonadota</taxon>
        <taxon>Gammaproteobacteria</taxon>
        <taxon>Enterobacterales</taxon>
        <taxon>Enterobacteriaceae</taxon>
        <taxon>Klebsiella/Raoultella group</taxon>
        <taxon>Klebsiella</taxon>
        <taxon>Klebsiella pneumoniae complex</taxon>
    </lineage>
</organism>
<name>A0A377XH87_KLEPN</name>
<feature type="transmembrane region" description="Helical" evidence="1">
    <location>
        <begin position="60"/>
        <end position="79"/>
    </location>
</feature>
<reference evidence="2 3" key="1">
    <citation type="submission" date="2018-06" db="EMBL/GenBank/DDBJ databases">
        <authorList>
            <consortium name="Pathogen Informatics"/>
            <person name="Doyle S."/>
        </authorList>
    </citation>
    <scope>NUCLEOTIDE SEQUENCE [LARGE SCALE GENOMIC DNA]</scope>
    <source>
        <strain evidence="2 3">NCTC5047</strain>
    </source>
</reference>
<evidence type="ECO:0000313" key="2">
    <source>
        <dbReference type="EMBL" id="STT82676.1"/>
    </source>
</evidence>
<accession>A0A377XH87</accession>
<sequence length="93" mass="10863">MYPKLLSGGALFFARTSGDSFSWRCQGSAIRHGSKNKPNFNLMCSVLFRLIYRYFMLQDGLFLFIFTKIQNIIFCLIGLKNRGFNLFFSEKLR</sequence>